<dbReference type="Proteomes" id="UP001548189">
    <property type="component" value="Unassembled WGS sequence"/>
</dbReference>
<name>A0ABV2BYN8_9GAMM</name>
<protein>
    <submittedName>
        <fullName evidence="1">Uncharacterized protein</fullName>
    </submittedName>
</protein>
<keyword evidence="2" id="KW-1185">Reference proteome</keyword>
<accession>A0ABV2BYN8</accession>
<organism evidence="1 2">
    <name type="scientific">Aliikangiella maris</name>
    <dbReference type="NCBI Taxonomy" id="3162458"/>
    <lineage>
        <taxon>Bacteria</taxon>
        <taxon>Pseudomonadati</taxon>
        <taxon>Pseudomonadota</taxon>
        <taxon>Gammaproteobacteria</taxon>
        <taxon>Oceanospirillales</taxon>
        <taxon>Pleioneaceae</taxon>
        <taxon>Aliikangiella</taxon>
    </lineage>
</organism>
<evidence type="ECO:0000313" key="1">
    <source>
        <dbReference type="EMBL" id="MET1257045.1"/>
    </source>
</evidence>
<dbReference type="EMBL" id="JBEVCJ010000033">
    <property type="protein sequence ID" value="MET1257045.1"/>
    <property type="molecule type" value="Genomic_DNA"/>
</dbReference>
<gene>
    <name evidence="1" type="ORF">ABVT43_18020</name>
</gene>
<dbReference type="RefSeq" id="WP_353897628.1">
    <property type="nucleotide sequence ID" value="NZ_JBEVCJ010000033.1"/>
</dbReference>
<comment type="caution">
    <text evidence="1">The sequence shown here is derived from an EMBL/GenBank/DDBJ whole genome shotgun (WGS) entry which is preliminary data.</text>
</comment>
<proteinExistence type="predicted"/>
<sequence length="106" mass="11760">MILKIFFSIILVTLSTTSWALENITGKVTFLEPTYLPSTIVFSLDAGNATCPAGTYLKWQKSDVENNKAVYSTLLAAMMSRKRIKFHFNDGDTGCVGTHLHLLSDQ</sequence>
<evidence type="ECO:0000313" key="2">
    <source>
        <dbReference type="Proteomes" id="UP001548189"/>
    </source>
</evidence>
<reference evidence="1 2" key="1">
    <citation type="submission" date="2024-06" db="EMBL/GenBank/DDBJ databases">
        <authorList>
            <person name="Li F."/>
        </authorList>
    </citation>
    <scope>NUCLEOTIDE SEQUENCE [LARGE SCALE GENOMIC DNA]</scope>
    <source>
        <strain evidence="1 2">GXAS 311</strain>
    </source>
</reference>